<dbReference type="GO" id="GO:0034045">
    <property type="term" value="C:phagophore assembly site membrane"/>
    <property type="evidence" value="ECO:0007669"/>
    <property type="project" value="TreeGrafter"/>
</dbReference>
<dbReference type="InterPro" id="IPR008271">
    <property type="entry name" value="Ser/Thr_kinase_AS"/>
</dbReference>
<evidence type="ECO:0000256" key="1">
    <source>
        <dbReference type="ARBA" id="ARBA00022679"/>
    </source>
</evidence>
<dbReference type="Proteomes" id="UP001320119">
    <property type="component" value="Chromosome"/>
</dbReference>
<feature type="region of interest" description="Disordered" evidence="6">
    <location>
        <begin position="1"/>
        <end position="53"/>
    </location>
</feature>
<keyword evidence="7" id="KW-1133">Transmembrane helix</keyword>
<dbReference type="InterPro" id="IPR011990">
    <property type="entry name" value="TPR-like_helical_dom_sf"/>
</dbReference>
<dbReference type="Gene3D" id="1.10.510.10">
    <property type="entry name" value="Transferase(Phosphotransferase) domain 1"/>
    <property type="match status" value="1"/>
</dbReference>
<evidence type="ECO:0000256" key="6">
    <source>
        <dbReference type="SAM" id="MobiDB-lite"/>
    </source>
</evidence>
<dbReference type="GO" id="GO:0004674">
    <property type="term" value="F:protein serine/threonine kinase activity"/>
    <property type="evidence" value="ECO:0007669"/>
    <property type="project" value="InterPro"/>
</dbReference>
<feature type="compositionally biased region" description="Basic and acidic residues" evidence="6">
    <location>
        <begin position="37"/>
        <end position="53"/>
    </location>
</feature>
<evidence type="ECO:0000313" key="9">
    <source>
        <dbReference type="EMBL" id="BCD99922.1"/>
    </source>
</evidence>
<dbReference type="GO" id="GO:0005829">
    <property type="term" value="C:cytosol"/>
    <property type="evidence" value="ECO:0007669"/>
    <property type="project" value="TreeGrafter"/>
</dbReference>
<dbReference type="Pfam" id="PF00069">
    <property type="entry name" value="Pkinase"/>
    <property type="match status" value="1"/>
</dbReference>
<protein>
    <recommendedName>
        <fullName evidence="8">Protein kinase domain-containing protein</fullName>
    </recommendedName>
</protein>
<dbReference type="GO" id="GO:0005776">
    <property type="term" value="C:autophagosome"/>
    <property type="evidence" value="ECO:0007669"/>
    <property type="project" value="TreeGrafter"/>
</dbReference>
<keyword evidence="3" id="KW-0418">Kinase</keyword>
<evidence type="ECO:0000313" key="10">
    <source>
        <dbReference type="Proteomes" id="UP001320119"/>
    </source>
</evidence>
<evidence type="ECO:0000259" key="8">
    <source>
        <dbReference type="PROSITE" id="PS50011"/>
    </source>
</evidence>
<dbReference type="SMART" id="SM00220">
    <property type="entry name" value="S_TKc"/>
    <property type="match status" value="1"/>
</dbReference>
<feature type="binding site" evidence="5">
    <location>
        <position position="130"/>
    </location>
    <ligand>
        <name>ATP</name>
        <dbReference type="ChEBI" id="CHEBI:30616"/>
    </ligand>
</feature>
<keyword evidence="1" id="KW-0808">Transferase</keyword>
<keyword evidence="7" id="KW-0812">Transmembrane</keyword>
<sequence>MNNNDDANNKHDATVVQHKAQSKASAPEETVVQAKPPAEEKTDRRQTLSTGNRDEALTRFYADLKSGENTEGFSQAKQIANAALAENKILLNKRFVLESVIGVGGMGTVYLAKDLRKIEANDLKPNVAVKVLNDNFKNHPDAFVTLQREASRSHTLSHPNIVTVHDFDRDGDVIFMTMEFLEGQPLDALIREYPSGLPVERATTIIQGFCDALIHAHSKGIIHSDLKPGNIFVTDSSAKVLDFGIARSVSQTAVAGDFDAGSLGALTPAYATLEMFEGKEPHPSDDVYATAIIAYQILTGKHPYNNHSAQEAIKKGIKLVKPEAINKYQWQALESALALKRSERTPSIEQFLATFNHVKKVPYFKLLSGGLLVAVAALGYAIFSAPDEVALAIDNTYQKAEECAQAGDLDCAIESSQAVLELAPKHTKATQLLATSQDKKITQLEEETEEAIAYCASNMDLVCLQDALGRLKSLAPKSELMPRLQQKIDAVKIDIELSQRLPDAYNCLEVDNINPEDIQCAQTILDSLLSLAPEDSAVLALQTKVAELATQLNNASLARDKTINQELESAKKCLNEKRYDCAITHSQAVLQLDNQNTQALSIQQKANYDKKQASDNQRKADKLIQKATTCFNKKNYTCAIANSESALEFVPNYTPAKKMIKKSKQQIESLKNNFKIN</sequence>
<dbReference type="RefSeq" id="WP_236985222.1">
    <property type="nucleotide sequence ID" value="NZ_AP023086.1"/>
</dbReference>
<keyword evidence="4 5" id="KW-0067">ATP-binding</keyword>
<proteinExistence type="predicted"/>
<keyword evidence="10" id="KW-1185">Reference proteome</keyword>
<dbReference type="GO" id="GO:0042594">
    <property type="term" value="P:response to starvation"/>
    <property type="evidence" value="ECO:0007669"/>
    <property type="project" value="TreeGrafter"/>
</dbReference>
<dbReference type="InterPro" id="IPR045269">
    <property type="entry name" value="Atg1-like"/>
</dbReference>
<dbReference type="PANTHER" id="PTHR24348:SF22">
    <property type="entry name" value="NON-SPECIFIC SERINE_THREONINE PROTEIN KINASE"/>
    <property type="match status" value="1"/>
</dbReference>
<dbReference type="Gene3D" id="3.30.200.20">
    <property type="entry name" value="Phosphorylase Kinase, domain 1"/>
    <property type="match status" value="1"/>
</dbReference>
<dbReference type="SUPFAM" id="SSF56112">
    <property type="entry name" value="Protein kinase-like (PK-like)"/>
    <property type="match status" value="1"/>
</dbReference>
<evidence type="ECO:0000256" key="5">
    <source>
        <dbReference type="PROSITE-ProRule" id="PRU10141"/>
    </source>
</evidence>
<dbReference type="InterPro" id="IPR017441">
    <property type="entry name" value="Protein_kinase_ATP_BS"/>
</dbReference>
<dbReference type="PROSITE" id="PS00107">
    <property type="entry name" value="PROTEIN_KINASE_ATP"/>
    <property type="match status" value="1"/>
</dbReference>
<dbReference type="CDD" id="cd14014">
    <property type="entry name" value="STKc_PknB_like"/>
    <property type="match status" value="1"/>
</dbReference>
<dbReference type="PROSITE" id="PS00108">
    <property type="entry name" value="PROTEIN_KINASE_ST"/>
    <property type="match status" value="1"/>
</dbReference>
<accession>A0AAN1WLR5</accession>
<dbReference type="PANTHER" id="PTHR24348">
    <property type="entry name" value="SERINE/THREONINE-PROTEIN KINASE UNC-51-RELATED"/>
    <property type="match status" value="1"/>
</dbReference>
<dbReference type="InterPro" id="IPR011009">
    <property type="entry name" value="Kinase-like_dom_sf"/>
</dbReference>
<dbReference type="SUPFAM" id="SSF48452">
    <property type="entry name" value="TPR-like"/>
    <property type="match status" value="1"/>
</dbReference>
<keyword evidence="7" id="KW-0472">Membrane</keyword>
<evidence type="ECO:0000256" key="7">
    <source>
        <dbReference type="SAM" id="Phobius"/>
    </source>
</evidence>
<dbReference type="AlphaFoldDB" id="A0AAN1WLR5"/>
<evidence type="ECO:0000256" key="3">
    <source>
        <dbReference type="ARBA" id="ARBA00022777"/>
    </source>
</evidence>
<gene>
    <name evidence="9" type="ORF">MARGE09_P4124</name>
</gene>
<dbReference type="EMBL" id="AP023086">
    <property type="protein sequence ID" value="BCD99922.1"/>
    <property type="molecule type" value="Genomic_DNA"/>
</dbReference>
<dbReference type="PROSITE" id="PS50011">
    <property type="entry name" value="PROTEIN_KINASE_DOM"/>
    <property type="match status" value="1"/>
</dbReference>
<dbReference type="InterPro" id="IPR000719">
    <property type="entry name" value="Prot_kinase_dom"/>
</dbReference>
<dbReference type="Gene3D" id="1.25.40.10">
    <property type="entry name" value="Tetratricopeptide repeat domain"/>
    <property type="match status" value="1"/>
</dbReference>
<dbReference type="KEGG" id="marq:MARGE09_P4124"/>
<reference evidence="9 10" key="1">
    <citation type="journal article" date="2022" name="IScience">
        <title>An ultrasensitive nanofiber-based assay for enzymatic hydrolysis and deep-sea microbial degradation of cellulose.</title>
        <authorList>
            <person name="Tsudome M."/>
            <person name="Tachioka M."/>
            <person name="Miyazaki M."/>
            <person name="Uchimura K."/>
            <person name="Tsuda M."/>
            <person name="Takaki Y."/>
            <person name="Deguchi S."/>
        </authorList>
    </citation>
    <scope>NUCLEOTIDE SEQUENCE [LARGE SCALE GENOMIC DNA]</scope>
    <source>
        <strain evidence="9 10">GE09</strain>
    </source>
</reference>
<dbReference type="GO" id="GO:0005524">
    <property type="term" value="F:ATP binding"/>
    <property type="evidence" value="ECO:0007669"/>
    <property type="project" value="UniProtKB-UniRule"/>
</dbReference>
<name>A0AAN1WLR5_9GAMM</name>
<evidence type="ECO:0000256" key="2">
    <source>
        <dbReference type="ARBA" id="ARBA00022741"/>
    </source>
</evidence>
<evidence type="ECO:0000256" key="4">
    <source>
        <dbReference type="ARBA" id="ARBA00022840"/>
    </source>
</evidence>
<feature type="transmembrane region" description="Helical" evidence="7">
    <location>
        <begin position="363"/>
        <end position="383"/>
    </location>
</feature>
<keyword evidence="2 5" id="KW-0547">Nucleotide-binding</keyword>
<feature type="domain" description="Protein kinase" evidence="8">
    <location>
        <begin position="95"/>
        <end position="364"/>
    </location>
</feature>
<organism evidence="9 10">
    <name type="scientific">Marinagarivorans cellulosilyticus</name>
    <dbReference type="NCBI Taxonomy" id="2721545"/>
    <lineage>
        <taxon>Bacteria</taxon>
        <taxon>Pseudomonadati</taxon>
        <taxon>Pseudomonadota</taxon>
        <taxon>Gammaproteobacteria</taxon>
        <taxon>Cellvibrionales</taxon>
        <taxon>Cellvibrionaceae</taxon>
        <taxon>Marinagarivorans</taxon>
    </lineage>
</organism>